<dbReference type="RefSeq" id="WP_183622454.1">
    <property type="nucleotide sequence ID" value="NZ_JACIDX010000002.1"/>
</dbReference>
<dbReference type="AlphaFoldDB" id="A0A7W6CBQ7"/>
<dbReference type="InterPro" id="IPR010982">
    <property type="entry name" value="Lambda_DNA-bd_dom_sf"/>
</dbReference>
<dbReference type="InterPro" id="IPR000843">
    <property type="entry name" value="HTH_LacI"/>
</dbReference>
<dbReference type="Gene3D" id="1.10.260.40">
    <property type="entry name" value="lambda repressor-like DNA-binding domains"/>
    <property type="match status" value="1"/>
</dbReference>
<evidence type="ECO:0000256" key="3">
    <source>
        <dbReference type="ARBA" id="ARBA00023163"/>
    </source>
</evidence>
<keyword evidence="2 5" id="KW-0238">DNA-binding</keyword>
<protein>
    <submittedName>
        <fullName evidence="5">DNA-binding LacI/PurR family transcriptional regulator</fullName>
    </submittedName>
</protein>
<dbReference type="PANTHER" id="PTHR30146">
    <property type="entry name" value="LACI-RELATED TRANSCRIPTIONAL REPRESSOR"/>
    <property type="match status" value="1"/>
</dbReference>
<evidence type="ECO:0000313" key="6">
    <source>
        <dbReference type="Proteomes" id="UP000548867"/>
    </source>
</evidence>
<organism evidence="5 6">
    <name type="scientific">Novosphingobium sediminicola</name>
    <dbReference type="NCBI Taxonomy" id="563162"/>
    <lineage>
        <taxon>Bacteria</taxon>
        <taxon>Pseudomonadati</taxon>
        <taxon>Pseudomonadota</taxon>
        <taxon>Alphaproteobacteria</taxon>
        <taxon>Sphingomonadales</taxon>
        <taxon>Sphingomonadaceae</taxon>
        <taxon>Novosphingobium</taxon>
    </lineage>
</organism>
<dbReference type="PROSITE" id="PS50932">
    <property type="entry name" value="HTH_LACI_2"/>
    <property type="match status" value="1"/>
</dbReference>
<comment type="caution">
    <text evidence="5">The sequence shown here is derived from an EMBL/GenBank/DDBJ whole genome shotgun (WGS) entry which is preliminary data.</text>
</comment>
<dbReference type="SUPFAM" id="SSF47413">
    <property type="entry name" value="lambda repressor-like DNA-binding domains"/>
    <property type="match status" value="1"/>
</dbReference>
<evidence type="ECO:0000313" key="5">
    <source>
        <dbReference type="EMBL" id="MBB3953639.1"/>
    </source>
</evidence>
<proteinExistence type="predicted"/>
<keyword evidence="3" id="KW-0804">Transcription</keyword>
<evidence type="ECO:0000259" key="4">
    <source>
        <dbReference type="PROSITE" id="PS50932"/>
    </source>
</evidence>
<dbReference type="GO" id="GO:0003700">
    <property type="term" value="F:DNA-binding transcription factor activity"/>
    <property type="evidence" value="ECO:0007669"/>
    <property type="project" value="TreeGrafter"/>
</dbReference>
<dbReference type="SUPFAM" id="SSF53822">
    <property type="entry name" value="Periplasmic binding protein-like I"/>
    <property type="match status" value="1"/>
</dbReference>
<dbReference type="GO" id="GO:0000976">
    <property type="term" value="F:transcription cis-regulatory region binding"/>
    <property type="evidence" value="ECO:0007669"/>
    <property type="project" value="TreeGrafter"/>
</dbReference>
<keyword evidence="6" id="KW-1185">Reference proteome</keyword>
<dbReference type="Pfam" id="PF00356">
    <property type="entry name" value="LacI"/>
    <property type="match status" value="1"/>
</dbReference>
<gene>
    <name evidence="5" type="ORF">GGR38_000566</name>
</gene>
<dbReference type="EMBL" id="JACIDX010000002">
    <property type="protein sequence ID" value="MBB3953639.1"/>
    <property type="molecule type" value="Genomic_DNA"/>
</dbReference>
<feature type="domain" description="HTH lacI-type" evidence="4">
    <location>
        <begin position="12"/>
        <end position="66"/>
    </location>
</feature>
<evidence type="ECO:0000256" key="1">
    <source>
        <dbReference type="ARBA" id="ARBA00023015"/>
    </source>
</evidence>
<dbReference type="Pfam" id="PF13377">
    <property type="entry name" value="Peripla_BP_3"/>
    <property type="match status" value="1"/>
</dbReference>
<dbReference type="CDD" id="cd01392">
    <property type="entry name" value="HTH_LacI"/>
    <property type="match status" value="1"/>
</dbReference>
<accession>A0A7W6CBQ7</accession>
<dbReference type="Proteomes" id="UP000548867">
    <property type="component" value="Unassembled WGS sequence"/>
</dbReference>
<evidence type="ECO:0000256" key="2">
    <source>
        <dbReference type="ARBA" id="ARBA00023125"/>
    </source>
</evidence>
<keyword evidence="1" id="KW-0805">Transcription regulation</keyword>
<dbReference type="SMART" id="SM00354">
    <property type="entry name" value="HTH_LACI"/>
    <property type="match status" value="1"/>
</dbReference>
<dbReference type="PROSITE" id="PS00356">
    <property type="entry name" value="HTH_LACI_1"/>
    <property type="match status" value="1"/>
</dbReference>
<sequence>MANDRVQSGRRPRLIDVAQAAGVSVATVSRVLDDHPAITPDTKARVIAIAQEMGYPLREGAQDKAKTRARKPKRSGSICTVMPVALPSGSRLANSFELNLLGGIGAAMRDHGLDFSISSQAPYDDASLARFMATHPYDGIIFLGQSQFHSGLNQMAQGERPFVVWGVETPDQLYCSVGSNNTEGGWQATSHLVKLGRQRIAFIGQAAPITTAQTRQAQLSERLSGFRHALAGAGLPSDLTFLRPAPSGMQAGTEAVQALLDQKVPFDAIVASSDLVAVGAMRALHERGLRVPDDVAIVGYDDSEAARLAHPQLTTIRQDTILAGNLLVSKLLRMMEGYQVRSERLPTELVIRESCGALSAEGRMEPQAANKAISP</sequence>
<name>A0A7W6CBQ7_9SPHN</name>
<reference evidence="5 6" key="1">
    <citation type="submission" date="2020-08" db="EMBL/GenBank/DDBJ databases">
        <title>Genomic Encyclopedia of Type Strains, Phase IV (KMG-IV): sequencing the most valuable type-strain genomes for metagenomic binning, comparative biology and taxonomic classification.</title>
        <authorList>
            <person name="Goeker M."/>
        </authorList>
    </citation>
    <scope>NUCLEOTIDE SEQUENCE [LARGE SCALE GENOMIC DNA]</scope>
    <source>
        <strain evidence="5 6">DSM 27057</strain>
    </source>
</reference>
<dbReference type="InterPro" id="IPR046335">
    <property type="entry name" value="LacI/GalR-like_sensor"/>
</dbReference>
<dbReference type="PANTHER" id="PTHR30146:SF120">
    <property type="entry name" value="ALANINE RACEMASE"/>
    <property type="match status" value="1"/>
</dbReference>
<dbReference type="Gene3D" id="3.40.50.2300">
    <property type="match status" value="2"/>
</dbReference>
<dbReference type="InterPro" id="IPR028082">
    <property type="entry name" value="Peripla_BP_I"/>
</dbReference>